<sequence>MLFLTTSDGTNVPATEIIVLDVWDKLGIIACAALFLAIVLICLVCALSPDCCLYNYCPFQYEQVPVKGKNNHKYGSVLPSPPPYDSKDKFPPPVFKQLGAVREFESSEYSDSSGTNVIELKKSKYKSDSRKSSLNGSIYSSGKMERETPILDNGVIEYSLKYDKFEGKLNINILQVKDLCVTDLAAIISPYARVRLFRAPRQIFNLGKEHVINNLDMELRTKMQKSSVNPVFNELFTVSIEPNELRHYTMKLQLCDLDKFSRHVVLGETTVGLKKLELTDFSENHFSQPLHHPEEEEAGDIYLSLTYLPTAEKLYLTVIKIKGLKAMNKQQNTTDAYVKIALMHEGRHLKKSKTIIKKGELNPDFDETFAFDVPNKELARVYFRVTVLHANKELHDHRLIGRIYLGLNFDVNAHAHWSEMMQHPRKQIMCWHKIRC</sequence>
<dbReference type="Gene3D" id="2.60.40.150">
    <property type="entry name" value="C2 domain"/>
    <property type="match status" value="2"/>
</dbReference>
<feature type="transmembrane region" description="Helical" evidence="1">
    <location>
        <begin position="26"/>
        <end position="49"/>
    </location>
</feature>
<evidence type="ECO:0000259" key="2">
    <source>
        <dbReference type="PROSITE" id="PS50004"/>
    </source>
</evidence>
<dbReference type="PANTHER" id="PTHR10024">
    <property type="entry name" value="SYNAPTOTAGMIN"/>
    <property type="match status" value="1"/>
</dbReference>
<feature type="domain" description="C2" evidence="2">
    <location>
        <begin position="297"/>
        <end position="432"/>
    </location>
</feature>
<evidence type="ECO:0000313" key="4">
    <source>
        <dbReference type="Proteomes" id="UP001217089"/>
    </source>
</evidence>
<protein>
    <recommendedName>
        <fullName evidence="2">C2 domain-containing protein</fullName>
    </recommendedName>
</protein>
<accession>A0ABQ9FX13</accession>
<keyword evidence="1" id="KW-0812">Transmembrane</keyword>
<dbReference type="EMBL" id="JARBDR010000141">
    <property type="protein sequence ID" value="KAJ8320532.1"/>
    <property type="molecule type" value="Genomic_DNA"/>
</dbReference>
<dbReference type="CDD" id="cd00276">
    <property type="entry name" value="C2B_Synaptotagmin"/>
    <property type="match status" value="1"/>
</dbReference>
<dbReference type="PROSITE" id="PS50004">
    <property type="entry name" value="C2"/>
    <property type="match status" value="2"/>
</dbReference>
<keyword evidence="4" id="KW-1185">Reference proteome</keyword>
<feature type="domain" description="C2" evidence="2">
    <location>
        <begin position="152"/>
        <end position="286"/>
    </location>
</feature>
<evidence type="ECO:0000313" key="3">
    <source>
        <dbReference type="EMBL" id="KAJ8320532.1"/>
    </source>
</evidence>
<dbReference type="SMART" id="SM00239">
    <property type="entry name" value="C2"/>
    <property type="match status" value="2"/>
</dbReference>
<dbReference type="InterPro" id="IPR000008">
    <property type="entry name" value="C2_dom"/>
</dbReference>
<organism evidence="3 4">
    <name type="scientific">Tegillarca granosa</name>
    <name type="common">Malaysian cockle</name>
    <name type="synonym">Anadara granosa</name>
    <dbReference type="NCBI Taxonomy" id="220873"/>
    <lineage>
        <taxon>Eukaryota</taxon>
        <taxon>Metazoa</taxon>
        <taxon>Spiralia</taxon>
        <taxon>Lophotrochozoa</taxon>
        <taxon>Mollusca</taxon>
        <taxon>Bivalvia</taxon>
        <taxon>Autobranchia</taxon>
        <taxon>Pteriomorphia</taxon>
        <taxon>Arcoida</taxon>
        <taxon>Arcoidea</taxon>
        <taxon>Arcidae</taxon>
        <taxon>Tegillarca</taxon>
    </lineage>
</organism>
<dbReference type="SUPFAM" id="SSF49562">
    <property type="entry name" value="C2 domain (Calcium/lipid-binding domain, CaLB)"/>
    <property type="match status" value="2"/>
</dbReference>
<dbReference type="InterPro" id="IPR035892">
    <property type="entry name" value="C2_domain_sf"/>
</dbReference>
<evidence type="ECO:0000256" key="1">
    <source>
        <dbReference type="SAM" id="Phobius"/>
    </source>
</evidence>
<proteinExistence type="predicted"/>
<reference evidence="3 4" key="1">
    <citation type="submission" date="2022-12" db="EMBL/GenBank/DDBJ databases">
        <title>Chromosome-level genome of Tegillarca granosa.</title>
        <authorList>
            <person name="Kim J."/>
        </authorList>
    </citation>
    <scope>NUCLEOTIDE SEQUENCE [LARGE SCALE GENOMIC DNA]</scope>
    <source>
        <strain evidence="3">Teg-2019</strain>
        <tissue evidence="3">Adductor muscle</tissue>
    </source>
</reference>
<dbReference type="Pfam" id="PF00168">
    <property type="entry name" value="C2"/>
    <property type="match status" value="2"/>
</dbReference>
<keyword evidence="1" id="KW-1133">Transmembrane helix</keyword>
<gene>
    <name evidence="3" type="ORF">KUTeg_002119</name>
</gene>
<name>A0ABQ9FX13_TEGGR</name>
<comment type="caution">
    <text evidence="3">The sequence shown here is derived from an EMBL/GenBank/DDBJ whole genome shotgun (WGS) entry which is preliminary data.</text>
</comment>
<dbReference type="Proteomes" id="UP001217089">
    <property type="component" value="Unassembled WGS sequence"/>
</dbReference>
<keyword evidence="1" id="KW-0472">Membrane</keyword>